<protein>
    <submittedName>
        <fullName evidence="1">Uncharacterized protein</fullName>
    </submittedName>
</protein>
<dbReference type="AlphaFoldDB" id="A0A1J5QL15"/>
<reference evidence="1" key="1">
    <citation type="submission" date="2016-10" db="EMBL/GenBank/DDBJ databases">
        <title>Sequence of Gallionella enrichment culture.</title>
        <authorList>
            <person name="Poehlein A."/>
            <person name="Muehling M."/>
            <person name="Daniel R."/>
        </authorList>
    </citation>
    <scope>NUCLEOTIDE SEQUENCE</scope>
</reference>
<evidence type="ECO:0000313" key="1">
    <source>
        <dbReference type="EMBL" id="OIQ84198.1"/>
    </source>
</evidence>
<comment type="caution">
    <text evidence="1">The sequence shown here is derived from an EMBL/GenBank/DDBJ whole genome shotgun (WGS) entry which is preliminary data.</text>
</comment>
<accession>A0A1J5QL15</accession>
<sequence length="91" mass="9667">MVVMIQSSKLWNEMMFSITGVAASCSLYSHGAGCPTSANAAPLAAHATPATANPSNCRPLWPFDIFMPLALPLIKPKAFRRTAKHAARSAP</sequence>
<proteinExistence type="predicted"/>
<organism evidence="1">
    <name type="scientific">mine drainage metagenome</name>
    <dbReference type="NCBI Taxonomy" id="410659"/>
    <lineage>
        <taxon>unclassified sequences</taxon>
        <taxon>metagenomes</taxon>
        <taxon>ecological metagenomes</taxon>
    </lineage>
</organism>
<dbReference type="EMBL" id="MLJW01000638">
    <property type="protein sequence ID" value="OIQ84198.1"/>
    <property type="molecule type" value="Genomic_DNA"/>
</dbReference>
<name>A0A1J5QL15_9ZZZZ</name>
<gene>
    <name evidence="1" type="ORF">GALL_340010</name>
</gene>